<dbReference type="EMBL" id="JBHSWG010000003">
    <property type="protein sequence ID" value="MFC6761489.1"/>
    <property type="molecule type" value="Genomic_DNA"/>
</dbReference>
<organism evidence="1 2">
    <name type="scientific">Sulfitobacter porphyrae</name>
    <dbReference type="NCBI Taxonomy" id="1246864"/>
    <lineage>
        <taxon>Bacteria</taxon>
        <taxon>Pseudomonadati</taxon>
        <taxon>Pseudomonadota</taxon>
        <taxon>Alphaproteobacteria</taxon>
        <taxon>Rhodobacterales</taxon>
        <taxon>Roseobacteraceae</taxon>
        <taxon>Sulfitobacter</taxon>
    </lineage>
</organism>
<evidence type="ECO:0000313" key="2">
    <source>
        <dbReference type="Proteomes" id="UP001596353"/>
    </source>
</evidence>
<dbReference type="InterPro" id="IPR052898">
    <property type="entry name" value="ACAD10-like"/>
</dbReference>
<dbReference type="PANTHER" id="PTHR47829:SF1">
    <property type="entry name" value="HAD FAMILY PHOSPHATASE"/>
    <property type="match status" value="1"/>
</dbReference>
<reference evidence="2" key="1">
    <citation type="journal article" date="2019" name="Int. J. Syst. Evol. Microbiol.">
        <title>The Global Catalogue of Microorganisms (GCM) 10K type strain sequencing project: providing services to taxonomists for standard genome sequencing and annotation.</title>
        <authorList>
            <consortium name="The Broad Institute Genomics Platform"/>
            <consortium name="The Broad Institute Genome Sequencing Center for Infectious Disease"/>
            <person name="Wu L."/>
            <person name="Ma J."/>
        </authorList>
    </citation>
    <scope>NUCLEOTIDE SEQUENCE [LARGE SCALE GENOMIC DNA]</scope>
    <source>
        <strain evidence="2">CCUG 66188</strain>
    </source>
</reference>
<dbReference type="Proteomes" id="UP001596353">
    <property type="component" value="Unassembled WGS sequence"/>
</dbReference>
<dbReference type="PANTHER" id="PTHR47829">
    <property type="entry name" value="HYDROLASE, PUTATIVE (AFU_ORTHOLOGUE AFUA_1G12880)-RELATED"/>
    <property type="match status" value="1"/>
</dbReference>
<proteinExistence type="predicted"/>
<name>A0ABW2B8U9_9RHOB</name>
<accession>A0ABW2B8U9</accession>
<sequence>MVSTDFSATGIPTEADYVKRYIERSGLDEPDNWEFYLILSMFRIASILQGIARRAVEGTAADAKARKVGSQAKPISELAWSIARTL</sequence>
<comment type="caution">
    <text evidence="1">The sequence shown here is derived from an EMBL/GenBank/DDBJ whole genome shotgun (WGS) entry which is preliminary data.</text>
</comment>
<protein>
    <recommendedName>
        <fullName evidence="3">Phosphotransferase family protein</fullName>
    </recommendedName>
</protein>
<gene>
    <name evidence="1" type="ORF">ACFQFQ_21805</name>
</gene>
<evidence type="ECO:0000313" key="1">
    <source>
        <dbReference type="EMBL" id="MFC6761489.1"/>
    </source>
</evidence>
<evidence type="ECO:0008006" key="3">
    <source>
        <dbReference type="Google" id="ProtNLM"/>
    </source>
</evidence>
<keyword evidence="2" id="KW-1185">Reference proteome</keyword>
<dbReference type="Gene3D" id="3.90.1200.10">
    <property type="match status" value="1"/>
</dbReference>